<evidence type="ECO:0000256" key="1">
    <source>
        <dbReference type="SAM" id="MobiDB-lite"/>
    </source>
</evidence>
<organism evidence="4 5">
    <name type="scientific">Mogibacterium kristiansenii</name>
    <dbReference type="NCBI Taxonomy" id="2606708"/>
    <lineage>
        <taxon>Bacteria</taxon>
        <taxon>Bacillati</taxon>
        <taxon>Bacillota</taxon>
        <taxon>Clostridia</taxon>
        <taxon>Peptostreptococcales</taxon>
        <taxon>Anaerovoracaceae</taxon>
        <taxon>Mogibacterium</taxon>
    </lineage>
</organism>
<evidence type="ECO:0000256" key="2">
    <source>
        <dbReference type="SAM" id="Phobius"/>
    </source>
</evidence>
<evidence type="ECO:0000313" key="5">
    <source>
        <dbReference type="Proteomes" id="UP000469424"/>
    </source>
</evidence>
<evidence type="ECO:0000259" key="3">
    <source>
        <dbReference type="Pfam" id="PF14242"/>
    </source>
</evidence>
<dbReference type="Pfam" id="PF14242">
    <property type="entry name" value="DUF4342"/>
    <property type="match status" value="1"/>
</dbReference>
<feature type="compositionally biased region" description="Low complexity" evidence="1">
    <location>
        <begin position="257"/>
        <end position="270"/>
    </location>
</feature>
<feature type="transmembrane region" description="Helical" evidence="2">
    <location>
        <begin position="85"/>
        <end position="110"/>
    </location>
</feature>
<dbReference type="SUPFAM" id="SSF46934">
    <property type="entry name" value="UBA-like"/>
    <property type="match status" value="1"/>
</dbReference>
<dbReference type="Gene3D" id="1.10.8.10">
    <property type="entry name" value="DNA helicase RuvA subunit, C-terminal domain"/>
    <property type="match status" value="1"/>
</dbReference>
<dbReference type="InterPro" id="IPR025642">
    <property type="entry name" value="DUF4342"/>
</dbReference>
<keyword evidence="2" id="KW-1133">Transmembrane helix</keyword>
<keyword evidence="5" id="KW-1185">Reference proteome</keyword>
<comment type="caution">
    <text evidence="4">The sequence shown here is derived from an EMBL/GenBank/DDBJ whole genome shotgun (WGS) entry which is preliminary data.</text>
</comment>
<dbReference type="Proteomes" id="UP000469424">
    <property type="component" value="Unassembled WGS sequence"/>
</dbReference>
<keyword evidence="2" id="KW-0472">Membrane</keyword>
<dbReference type="CDD" id="cd14360">
    <property type="entry name" value="UBA_NAC_like_bac"/>
    <property type="match status" value="1"/>
</dbReference>
<dbReference type="RefSeq" id="WP_154553452.1">
    <property type="nucleotide sequence ID" value="NZ_VUNA01000001.1"/>
</dbReference>
<sequence>MEITLEKIELVKDRTGVSYREAKEALEEANGSVVDAIINIEESMDYINAHEEDEERKEGILKRQLKKTIAKGNMSRIIVRKGDTILLNLPLTAGLLGAVVAPWGVIFGVISAAGFNCKIEFVNDQGQITDINGKVKSQYRKARAQGQIYYDKGMEKVDKIKDSEFYEDLKEKGVDMYNELRDRGQDVLEDFREKTAEGIDSDRVREGLEELKRKGSDIFRKKTEDEDDDFFEEFDLDVDDEPVVVDADDATEDAASVEEAAPAEAEAPIGEETKEDLTKILEEVAQESGIHPEN</sequence>
<name>A0A6N7X2M0_9FIRM</name>
<dbReference type="AlphaFoldDB" id="A0A6N7X2M0"/>
<dbReference type="EMBL" id="VUNA01000001">
    <property type="protein sequence ID" value="MST69897.1"/>
    <property type="molecule type" value="Genomic_DNA"/>
</dbReference>
<accession>A0A6N7X2M0</accession>
<feature type="domain" description="DUF4342" evidence="3">
    <location>
        <begin position="51"/>
        <end position="122"/>
    </location>
</feature>
<proteinExistence type="predicted"/>
<feature type="region of interest" description="Disordered" evidence="1">
    <location>
        <begin position="251"/>
        <end position="273"/>
    </location>
</feature>
<evidence type="ECO:0000313" key="4">
    <source>
        <dbReference type="EMBL" id="MST69897.1"/>
    </source>
</evidence>
<reference evidence="4 5" key="1">
    <citation type="submission" date="2019-08" db="EMBL/GenBank/DDBJ databases">
        <title>In-depth cultivation of the pig gut microbiome towards novel bacterial diversity and tailored functional studies.</title>
        <authorList>
            <person name="Wylensek D."/>
            <person name="Hitch T.C.A."/>
            <person name="Clavel T."/>
        </authorList>
    </citation>
    <scope>NUCLEOTIDE SEQUENCE [LARGE SCALE GENOMIC DNA]</scope>
    <source>
        <strain evidence="4 5">WCA-MUC-591-APC-4B</strain>
    </source>
</reference>
<protein>
    <submittedName>
        <fullName evidence="4">DUF4342 domain-containing protein</fullName>
    </submittedName>
</protein>
<gene>
    <name evidence="4" type="ORF">FYJ65_00840</name>
</gene>
<keyword evidence="2" id="KW-0812">Transmembrane</keyword>
<dbReference type="InterPro" id="IPR009060">
    <property type="entry name" value="UBA-like_sf"/>
</dbReference>